<protein>
    <recommendedName>
        <fullName evidence="4">Holin</fullName>
    </recommendedName>
</protein>
<feature type="transmembrane region" description="Helical" evidence="1">
    <location>
        <begin position="9"/>
        <end position="29"/>
    </location>
</feature>
<organism evidence="2 3">
    <name type="scientific">Kosakonia sacchari</name>
    <dbReference type="NCBI Taxonomy" id="1158459"/>
    <lineage>
        <taxon>Bacteria</taxon>
        <taxon>Pseudomonadati</taxon>
        <taxon>Pseudomonadota</taxon>
        <taxon>Gammaproteobacteria</taxon>
        <taxon>Enterobacterales</taxon>
        <taxon>Enterobacteriaceae</taxon>
        <taxon>Kosakonia</taxon>
    </lineage>
</organism>
<keyword evidence="1" id="KW-0472">Membrane</keyword>
<evidence type="ECO:0000256" key="1">
    <source>
        <dbReference type="SAM" id="Phobius"/>
    </source>
</evidence>
<evidence type="ECO:0000313" key="3">
    <source>
        <dbReference type="Proteomes" id="UP001302368"/>
    </source>
</evidence>
<dbReference type="EMBL" id="CP137745">
    <property type="protein sequence ID" value="WOZ79954.1"/>
    <property type="molecule type" value="Genomic_DNA"/>
</dbReference>
<sequence length="73" mass="8451">MMKSLSEIVAFFAVGMVLKMLSEIIAVYPNVAQQLVLWLAYCLLALSAGLLAFNRYCYWRHRHHNAPEVPRER</sequence>
<reference evidence="2 3" key="1">
    <citation type="submission" date="2023-10" db="EMBL/GenBank/DDBJ databases">
        <title>Genome sequencing of the isolated polysaccharide-producing bacterium Kosakonia sacchari KS2022.</title>
        <authorList>
            <person name="Yi X."/>
        </authorList>
    </citation>
    <scope>NUCLEOTIDE SEQUENCE [LARGE SCALE GENOMIC DNA]</scope>
    <source>
        <strain evidence="2 3">KS2022</strain>
        <plasmid evidence="2 3">pKS2022</plasmid>
    </source>
</reference>
<name>A0ABZ0MWT2_9ENTR</name>
<evidence type="ECO:0008006" key="4">
    <source>
        <dbReference type="Google" id="ProtNLM"/>
    </source>
</evidence>
<geneLocation type="plasmid" evidence="2 3">
    <name>pKS2022</name>
</geneLocation>
<keyword evidence="1" id="KW-1133">Transmembrane helix</keyword>
<dbReference type="Proteomes" id="UP001302368">
    <property type="component" value="Plasmid pKS2022"/>
</dbReference>
<keyword evidence="1" id="KW-0812">Transmembrane</keyword>
<gene>
    <name evidence="2" type="ORF">Q8Y70_24230</name>
</gene>
<keyword evidence="2" id="KW-0614">Plasmid</keyword>
<feature type="transmembrane region" description="Helical" evidence="1">
    <location>
        <begin position="35"/>
        <end position="53"/>
    </location>
</feature>
<dbReference type="RefSeq" id="WP_305737776.1">
    <property type="nucleotide sequence ID" value="NZ_CP137745.1"/>
</dbReference>
<evidence type="ECO:0000313" key="2">
    <source>
        <dbReference type="EMBL" id="WOZ79954.1"/>
    </source>
</evidence>
<proteinExistence type="predicted"/>
<keyword evidence="3" id="KW-1185">Reference proteome</keyword>
<accession>A0ABZ0MWT2</accession>